<evidence type="ECO:0000313" key="2">
    <source>
        <dbReference type="Proteomes" id="UP000299102"/>
    </source>
</evidence>
<keyword evidence="2" id="KW-1185">Reference proteome</keyword>
<dbReference type="EMBL" id="BGZK01008818">
    <property type="protein sequence ID" value="GBP09946.1"/>
    <property type="molecule type" value="Genomic_DNA"/>
</dbReference>
<gene>
    <name evidence="1" type="ORF">EVAR_71472_1</name>
</gene>
<proteinExistence type="predicted"/>
<sequence length="167" mass="19458">MQMLPLIECMATLMLRTYVQRDFPTGSVRSIALRGIRPFSLDTPYIKEKQYKPMFRHTTRKLSATPEPDDMPRILPAQPGYILLSMRKYLYVTPHPSTSPTCWLERACNLVWTWKIKGIIKLLRSHLRAVMTGYCAFVNHARRYGLPYKEEVDYEGEESSLHLLGSY</sequence>
<dbReference type="Proteomes" id="UP000299102">
    <property type="component" value="Unassembled WGS sequence"/>
</dbReference>
<name>A0A4C1T6Y4_EUMVA</name>
<dbReference type="AlphaFoldDB" id="A0A4C1T6Y4"/>
<protein>
    <submittedName>
        <fullName evidence="1">Uncharacterized protein</fullName>
    </submittedName>
</protein>
<accession>A0A4C1T6Y4</accession>
<organism evidence="1 2">
    <name type="scientific">Eumeta variegata</name>
    <name type="common">Bagworm moth</name>
    <name type="synonym">Eumeta japonica</name>
    <dbReference type="NCBI Taxonomy" id="151549"/>
    <lineage>
        <taxon>Eukaryota</taxon>
        <taxon>Metazoa</taxon>
        <taxon>Ecdysozoa</taxon>
        <taxon>Arthropoda</taxon>
        <taxon>Hexapoda</taxon>
        <taxon>Insecta</taxon>
        <taxon>Pterygota</taxon>
        <taxon>Neoptera</taxon>
        <taxon>Endopterygota</taxon>
        <taxon>Lepidoptera</taxon>
        <taxon>Glossata</taxon>
        <taxon>Ditrysia</taxon>
        <taxon>Tineoidea</taxon>
        <taxon>Psychidae</taxon>
        <taxon>Oiketicinae</taxon>
        <taxon>Eumeta</taxon>
    </lineage>
</organism>
<reference evidence="1 2" key="1">
    <citation type="journal article" date="2019" name="Commun. Biol.">
        <title>The bagworm genome reveals a unique fibroin gene that provides high tensile strength.</title>
        <authorList>
            <person name="Kono N."/>
            <person name="Nakamura H."/>
            <person name="Ohtoshi R."/>
            <person name="Tomita M."/>
            <person name="Numata K."/>
            <person name="Arakawa K."/>
        </authorList>
    </citation>
    <scope>NUCLEOTIDE SEQUENCE [LARGE SCALE GENOMIC DNA]</scope>
</reference>
<comment type="caution">
    <text evidence="1">The sequence shown here is derived from an EMBL/GenBank/DDBJ whole genome shotgun (WGS) entry which is preliminary data.</text>
</comment>
<evidence type="ECO:0000313" key="1">
    <source>
        <dbReference type="EMBL" id="GBP09946.1"/>
    </source>
</evidence>